<dbReference type="PROSITE" id="PS50095">
    <property type="entry name" value="PLAT"/>
    <property type="match status" value="1"/>
</dbReference>
<evidence type="ECO:0000256" key="2">
    <source>
        <dbReference type="ARBA" id="ARBA00007200"/>
    </source>
</evidence>
<dbReference type="InterPro" id="IPR042060">
    <property type="entry name" value="PLAT_polycystin1"/>
</dbReference>
<sequence length="1280" mass="146148">WTTDISQQTIIAFSSEFSFQVRLPPGDNETSLLNLVVYVRDLVGSVIQVNISSVNVIADLAIINDLIGKITNSSNTITNNPIVRLLSSGNQNVVGQMIISLSQEFNQMNSENLDKAISNGISAVNISVSSLGSQRLQQISKPLNETALINYNIELNSLANVRDYLVPFLTNLLITTSNSIILQSTSLAQLTQATNQLTRNTLMLVSHKCYELSAALYAMFEKISYEDAQSASNQLFQCASNILNGVNEPLQGRTDVLDLDYSRANAISSDYDTDLESAWSNLNLFSDGNDFSIETIEKNRNLYYQKQLANQINSQVTKMISLLTSSLNIHINIGQNYLMNTSQSFVSLETISIASLEDRLVKQIENAQFNIPSDFILNTTSNSSISLRSRVDPLASYGNFQNTNLSRSISPSIIDQNGNEVSFEAHQNNPIQMIIPRDPNVLIPSMYLQNVTSINSTINNLLFNYHYINITSSLPISVHFETHSLNRSLAYLFIYKFDQTPQLNSSIHLIDGWTIFCPFNLTNNVIYRYFIDNQQTPGHQSLIFGIRELNSTEINNYCLNSSSLNSLPITDEPFNFTSNYELRIYKSGCYYLDEDNQWKSDGLTVGPLTNLHETECLSTHLTSFAGGFIVLPAPINWSYVFANADLIKNKTVYLTVIFTSIIYMILMIYARFEDKKDFEKLGVTPLVDNNKSDQYYYQILVFTGLRTNAGTDSKVYFVLSGDDDRTQIRLFSDPHRKIFQRGGIDSFIIAVPKSLGLLNYIRIWHDNTGEGSSASWYLKYIIVRDLQTMDKSYFIYQQWFAVEKDDGRIERILPIASEAEKQKFSYVLSKKAYHSVSDGHLWFSIFSRPPSNKFTRIQRCTCCFVLLFTSMLINIMYYDLSKEAKASSKTHSGALSIGPFYIAPQQIGIGIMVEFFTLISSFLIVQFFRRIRSRQHISRLHEALYKIKPSQQTSSENAPVNKKKKSPVTFPCWCLFIAYGLSMIIIAVSIFFIIVRGIEFGDVKTQQWLTSVVTGFFSSVILTQPIKIVCLAIFFICFCRNSNNDKETSEYINDDDEFNLGDDEDYLQSSEFHSLFSSSSLKSINRLNENEIIYARDQRLKQIQMLTIIREFLITLIFAILVLLITYLNREENSFFQVNHLRAYFLDQRQTTVDYTEINTIDQYWYWLENSFVSNIRAQQWYNGDIPQYLNGFLNDKSNRFIGWATMRQLRVKAELCSDRRLISICEDSYSFSNEETELFQPGWTTNATTEEFSSPAIKAFNYTTSDELDTYTYVGEFET</sequence>
<organism evidence="9 10">
    <name type="scientific">Adineta steineri</name>
    <dbReference type="NCBI Taxonomy" id="433720"/>
    <lineage>
        <taxon>Eukaryota</taxon>
        <taxon>Metazoa</taxon>
        <taxon>Spiralia</taxon>
        <taxon>Gnathifera</taxon>
        <taxon>Rotifera</taxon>
        <taxon>Eurotatoria</taxon>
        <taxon>Bdelloidea</taxon>
        <taxon>Adinetida</taxon>
        <taxon>Adinetidae</taxon>
        <taxon>Adineta</taxon>
    </lineage>
</organism>
<dbReference type="GO" id="GO:0016020">
    <property type="term" value="C:membrane"/>
    <property type="evidence" value="ECO:0007669"/>
    <property type="project" value="UniProtKB-SubCell"/>
</dbReference>
<dbReference type="InterPro" id="IPR001024">
    <property type="entry name" value="PLAT/LH2_dom"/>
</dbReference>
<dbReference type="Pfam" id="PF01477">
    <property type="entry name" value="PLAT"/>
    <property type="match status" value="1"/>
</dbReference>
<dbReference type="SMART" id="SM00303">
    <property type="entry name" value="GPS"/>
    <property type="match status" value="1"/>
</dbReference>
<dbReference type="SUPFAM" id="SSF49723">
    <property type="entry name" value="Lipase/lipooxygenase domain (PLAT/LH2 domain)"/>
    <property type="match status" value="1"/>
</dbReference>
<keyword evidence="5 7" id="KW-0472">Membrane</keyword>
<comment type="caution">
    <text evidence="6">Lacks conserved residue(s) required for the propagation of feature annotation.</text>
</comment>
<dbReference type="InterPro" id="IPR046338">
    <property type="entry name" value="GAIN_dom_sf"/>
</dbReference>
<dbReference type="Gene3D" id="2.60.220.50">
    <property type="match status" value="1"/>
</dbReference>
<comment type="caution">
    <text evidence="9">The sequence shown here is derived from an EMBL/GenBank/DDBJ whole genome shotgun (WGS) entry which is preliminary data.</text>
</comment>
<dbReference type="FunFam" id="2.60.60.20:FF:000022">
    <property type="entry name" value="Uncharacterized protein"/>
    <property type="match status" value="1"/>
</dbReference>
<evidence type="ECO:0000313" key="10">
    <source>
        <dbReference type="Proteomes" id="UP000663868"/>
    </source>
</evidence>
<dbReference type="InterPro" id="IPR000203">
    <property type="entry name" value="GPS"/>
</dbReference>
<feature type="non-terminal residue" evidence="9">
    <location>
        <position position="1"/>
    </location>
</feature>
<evidence type="ECO:0000256" key="7">
    <source>
        <dbReference type="SAM" id="Phobius"/>
    </source>
</evidence>
<feature type="non-terminal residue" evidence="9">
    <location>
        <position position="1280"/>
    </location>
</feature>
<dbReference type="Pfam" id="PF20519">
    <property type="entry name" value="Polycystin_dom"/>
    <property type="match status" value="1"/>
</dbReference>
<dbReference type="AlphaFoldDB" id="A0A819YXA1"/>
<dbReference type="EMBL" id="CAJOBB010006597">
    <property type="protein sequence ID" value="CAF4165494.1"/>
    <property type="molecule type" value="Genomic_DNA"/>
</dbReference>
<evidence type="ECO:0000256" key="3">
    <source>
        <dbReference type="ARBA" id="ARBA00022692"/>
    </source>
</evidence>
<dbReference type="InterPro" id="IPR046791">
    <property type="entry name" value="Polycystin_dom"/>
</dbReference>
<dbReference type="Gene3D" id="2.60.60.20">
    <property type="entry name" value="PLAT/LH2 domain"/>
    <property type="match status" value="1"/>
</dbReference>
<comment type="similarity">
    <text evidence="2">Belongs to the polycystin family.</text>
</comment>
<feature type="transmembrane region" description="Helical" evidence="7">
    <location>
        <begin position="907"/>
        <end position="928"/>
    </location>
</feature>
<keyword evidence="4 7" id="KW-1133">Transmembrane helix</keyword>
<evidence type="ECO:0000256" key="6">
    <source>
        <dbReference type="PROSITE-ProRule" id="PRU00152"/>
    </source>
</evidence>
<evidence type="ECO:0000313" key="9">
    <source>
        <dbReference type="EMBL" id="CAF4165494.1"/>
    </source>
</evidence>
<comment type="subcellular location">
    <subcellularLocation>
        <location evidence="1">Membrane</location>
        <topology evidence="1">Multi-pass membrane protein</topology>
    </subcellularLocation>
</comment>
<dbReference type="GO" id="GO:0050982">
    <property type="term" value="P:detection of mechanical stimulus"/>
    <property type="evidence" value="ECO:0007669"/>
    <property type="project" value="TreeGrafter"/>
</dbReference>
<dbReference type="PANTHER" id="PTHR10877">
    <property type="entry name" value="POLYCYSTIN FAMILY MEMBER"/>
    <property type="match status" value="1"/>
</dbReference>
<feature type="transmembrane region" description="Helical" evidence="7">
    <location>
        <begin position="1108"/>
        <end position="1128"/>
    </location>
</feature>
<dbReference type="SMART" id="SM00308">
    <property type="entry name" value="LH2"/>
    <property type="match status" value="1"/>
</dbReference>
<feature type="domain" description="PLAT" evidence="8">
    <location>
        <begin position="695"/>
        <end position="814"/>
    </location>
</feature>
<feature type="transmembrane region" description="Helical" evidence="7">
    <location>
        <begin position="972"/>
        <end position="995"/>
    </location>
</feature>
<dbReference type="GO" id="GO:0005262">
    <property type="term" value="F:calcium channel activity"/>
    <property type="evidence" value="ECO:0007669"/>
    <property type="project" value="TreeGrafter"/>
</dbReference>
<proteinExistence type="inferred from homology"/>
<gene>
    <name evidence="9" type="ORF">KXQ929_LOCUS38069</name>
</gene>
<feature type="transmembrane region" description="Helical" evidence="7">
    <location>
        <begin position="652"/>
        <end position="670"/>
    </location>
</feature>
<dbReference type="InterPro" id="IPR051223">
    <property type="entry name" value="Polycystin"/>
</dbReference>
<evidence type="ECO:0000256" key="1">
    <source>
        <dbReference type="ARBA" id="ARBA00004141"/>
    </source>
</evidence>
<evidence type="ECO:0000259" key="8">
    <source>
        <dbReference type="PROSITE" id="PS50095"/>
    </source>
</evidence>
<name>A0A819YXA1_9BILA</name>
<keyword evidence="3 7" id="KW-0812">Transmembrane</keyword>
<dbReference type="CDD" id="cd01752">
    <property type="entry name" value="PLAT_polycystin"/>
    <property type="match status" value="1"/>
</dbReference>
<dbReference type="PANTHER" id="PTHR10877:SF194">
    <property type="entry name" value="LOCATION OF VULVA DEFECTIVE 1"/>
    <property type="match status" value="1"/>
</dbReference>
<reference evidence="9" key="1">
    <citation type="submission" date="2021-02" db="EMBL/GenBank/DDBJ databases">
        <authorList>
            <person name="Nowell W R."/>
        </authorList>
    </citation>
    <scope>NUCLEOTIDE SEQUENCE</scope>
</reference>
<dbReference type="InterPro" id="IPR036392">
    <property type="entry name" value="PLAT/LH2_dom_sf"/>
</dbReference>
<accession>A0A819YXA1</accession>
<evidence type="ECO:0000256" key="5">
    <source>
        <dbReference type="ARBA" id="ARBA00023136"/>
    </source>
</evidence>
<protein>
    <recommendedName>
        <fullName evidence="8">PLAT domain-containing protein</fullName>
    </recommendedName>
</protein>
<dbReference type="Proteomes" id="UP000663868">
    <property type="component" value="Unassembled WGS sequence"/>
</dbReference>
<feature type="transmembrane region" description="Helical" evidence="7">
    <location>
        <begin position="1015"/>
        <end position="1039"/>
    </location>
</feature>
<feature type="transmembrane region" description="Helical" evidence="7">
    <location>
        <begin position="857"/>
        <end position="878"/>
    </location>
</feature>
<evidence type="ECO:0000256" key="4">
    <source>
        <dbReference type="ARBA" id="ARBA00022989"/>
    </source>
</evidence>